<protein>
    <recommendedName>
        <fullName evidence="3">F-box domain-containing protein</fullName>
    </recommendedName>
</protein>
<comment type="caution">
    <text evidence="1">The sequence shown here is derived from an EMBL/GenBank/DDBJ whole genome shotgun (WGS) entry which is preliminary data.</text>
</comment>
<dbReference type="AlphaFoldDB" id="A0AAD7H7M0"/>
<organism evidence="1 2">
    <name type="scientific">Mycena metata</name>
    <dbReference type="NCBI Taxonomy" id="1033252"/>
    <lineage>
        <taxon>Eukaryota</taxon>
        <taxon>Fungi</taxon>
        <taxon>Dikarya</taxon>
        <taxon>Basidiomycota</taxon>
        <taxon>Agaricomycotina</taxon>
        <taxon>Agaricomycetes</taxon>
        <taxon>Agaricomycetidae</taxon>
        <taxon>Agaricales</taxon>
        <taxon>Marasmiineae</taxon>
        <taxon>Mycenaceae</taxon>
        <taxon>Mycena</taxon>
    </lineage>
</organism>
<reference evidence="1" key="1">
    <citation type="submission" date="2023-03" db="EMBL/GenBank/DDBJ databases">
        <title>Massive genome expansion in bonnet fungi (Mycena s.s.) driven by repeated elements and novel gene families across ecological guilds.</title>
        <authorList>
            <consortium name="Lawrence Berkeley National Laboratory"/>
            <person name="Harder C.B."/>
            <person name="Miyauchi S."/>
            <person name="Viragh M."/>
            <person name="Kuo A."/>
            <person name="Thoen E."/>
            <person name="Andreopoulos B."/>
            <person name="Lu D."/>
            <person name="Skrede I."/>
            <person name="Drula E."/>
            <person name="Henrissat B."/>
            <person name="Morin E."/>
            <person name="Kohler A."/>
            <person name="Barry K."/>
            <person name="LaButti K."/>
            <person name="Morin E."/>
            <person name="Salamov A."/>
            <person name="Lipzen A."/>
            <person name="Mereny Z."/>
            <person name="Hegedus B."/>
            <person name="Baldrian P."/>
            <person name="Stursova M."/>
            <person name="Weitz H."/>
            <person name="Taylor A."/>
            <person name="Grigoriev I.V."/>
            <person name="Nagy L.G."/>
            <person name="Martin F."/>
            <person name="Kauserud H."/>
        </authorList>
    </citation>
    <scope>NUCLEOTIDE SEQUENCE</scope>
    <source>
        <strain evidence="1">CBHHK182m</strain>
    </source>
</reference>
<dbReference type="Gene3D" id="3.80.10.10">
    <property type="entry name" value="Ribonuclease Inhibitor"/>
    <property type="match status" value="1"/>
</dbReference>
<dbReference type="InterPro" id="IPR032675">
    <property type="entry name" value="LRR_dom_sf"/>
</dbReference>
<evidence type="ECO:0000313" key="2">
    <source>
        <dbReference type="Proteomes" id="UP001215598"/>
    </source>
</evidence>
<gene>
    <name evidence="1" type="ORF">B0H16DRAFT_1742900</name>
</gene>
<name>A0AAD7H7M0_9AGAR</name>
<evidence type="ECO:0000313" key="1">
    <source>
        <dbReference type="EMBL" id="KAJ7713984.1"/>
    </source>
</evidence>
<dbReference type="Proteomes" id="UP001215598">
    <property type="component" value="Unassembled WGS sequence"/>
</dbReference>
<dbReference type="SUPFAM" id="SSF52047">
    <property type="entry name" value="RNI-like"/>
    <property type="match status" value="1"/>
</dbReference>
<sequence>MVNAIQTIRCWKCRTLRAASPPNCWSCGAFLPDRSPPRIFGNIRDTVSPDLIDLLESNNPPLESEIPSIRAIIADGEEQLEYLDAQIQDMEVTLAQLICRHREISEHVRQHHAIISPIRSLPAELMCEIFAAALSSYIPNPLPTTPPHKPLYLPIPDEEAYSPPWHLAQVCQSWRRYALSYPRLWSSVVVPRISSTNCGAYNLMNTQLLRSANASLNVHWPNPIPLWLDLMLAHCQRWRTLSISIRYLTSYGPLDWLQPFKGRFHRLERLSIDNRPSQPLPDIFSTSPNLRHVSLSPKMFITYNCHPTPVSLPWGHITHYRGMFAPSKQRRILESAHKLVECALGFNTSQVEVDRAGSPISLPCLRRLRSERTTFLSHLTTPTLEHLWAGDTPPQYMPVLLSFLTRSPCALQTLVLTDCRICLGLIPVLEQLPDLTYLFIDSYRKADLYEADRDATEGAAIIAVFTAMSMSDARSCLCPRLISMVYGYDFGDGLSRKSFFNMASSRLNSTQNDRVCFQHLRLFNSRERGRPATNHPAVASVVQLLRDEGLDAGISDPLECDRLVERLF</sequence>
<evidence type="ECO:0008006" key="3">
    <source>
        <dbReference type="Google" id="ProtNLM"/>
    </source>
</evidence>
<proteinExistence type="predicted"/>
<dbReference type="EMBL" id="JARKIB010000332">
    <property type="protein sequence ID" value="KAJ7713984.1"/>
    <property type="molecule type" value="Genomic_DNA"/>
</dbReference>
<accession>A0AAD7H7M0</accession>
<keyword evidence="2" id="KW-1185">Reference proteome</keyword>